<dbReference type="AlphaFoldDB" id="A0A0A8X9F2"/>
<proteinExistence type="predicted"/>
<accession>A0A0A8X9F2</accession>
<dbReference type="CDD" id="cd07762">
    <property type="entry name" value="CYTH-like_Pase_1"/>
    <property type="match status" value="1"/>
</dbReference>
<dbReference type="InterPro" id="IPR033469">
    <property type="entry name" value="CYTH-like_dom_sf"/>
</dbReference>
<protein>
    <submittedName>
        <fullName evidence="2">Adenylate cyclase</fullName>
    </submittedName>
</protein>
<dbReference type="InterPro" id="IPR009195">
    <property type="entry name" value="Uncharacterised_YjbK"/>
</dbReference>
<comment type="caution">
    <text evidence="2">The sequence shown here is derived from an EMBL/GenBank/DDBJ whole genome shotgun (WGS) entry which is preliminary data.</text>
</comment>
<keyword evidence="3" id="KW-1185">Reference proteome</keyword>
<dbReference type="PIRSF" id="PIRSF012526">
    <property type="entry name" value="CYTH_UCP012526"/>
    <property type="match status" value="1"/>
</dbReference>
<gene>
    <name evidence="2" type="ORF">SAMD00020551_4819</name>
</gene>
<sequence length="195" mass="22896">MSQNIEIEFKNILTEEEFHFLQKYFKIEPEQFKKQINHYFDTHSFTLKDYGSALRIREKGSKFEMTLKQPAQQGLLETNQILTTGQAEEALSSGKLPEGEVKDAVENLIKDTEPLQYFGALTTVRAEVEYKDGLLVLDHSYYLNTEDYELEYEVTDETEGYKVFSELLGELKIPHRPTDNKIKRFYTKKYNLLQE</sequence>
<dbReference type="Pfam" id="PF01928">
    <property type="entry name" value="CYTH"/>
    <property type="match status" value="1"/>
</dbReference>
<evidence type="ECO:0000259" key="1">
    <source>
        <dbReference type="PROSITE" id="PS51707"/>
    </source>
</evidence>
<dbReference type="STRING" id="1321606.SAMD00020551_4819"/>
<dbReference type="Proteomes" id="UP000031014">
    <property type="component" value="Unassembled WGS sequence"/>
</dbReference>
<dbReference type="InterPro" id="IPR023577">
    <property type="entry name" value="CYTH_domain"/>
</dbReference>
<dbReference type="SUPFAM" id="SSF55154">
    <property type="entry name" value="CYTH-like phosphatases"/>
    <property type="match status" value="1"/>
</dbReference>
<feature type="domain" description="CYTH" evidence="1">
    <location>
        <begin position="4"/>
        <end position="192"/>
    </location>
</feature>
<dbReference type="OrthoDB" id="384378at2"/>
<name>A0A0A8X9F2_MESS1</name>
<evidence type="ECO:0000313" key="2">
    <source>
        <dbReference type="EMBL" id="GAM16590.1"/>
    </source>
</evidence>
<organism evidence="2 3">
    <name type="scientific">Mesobacillus selenatarsenatis (strain DSM 18680 / JCM 14380 / FERM P-15431 / SF-1)</name>
    <dbReference type="NCBI Taxonomy" id="1321606"/>
    <lineage>
        <taxon>Bacteria</taxon>
        <taxon>Bacillati</taxon>
        <taxon>Bacillota</taxon>
        <taxon>Bacilli</taxon>
        <taxon>Bacillales</taxon>
        <taxon>Bacillaceae</taxon>
        <taxon>Mesobacillus</taxon>
    </lineage>
</organism>
<dbReference type="Gene3D" id="2.40.320.10">
    <property type="entry name" value="Hypothetical Protein Pfu-838710-001"/>
    <property type="match status" value="1"/>
</dbReference>
<dbReference type="SMART" id="SM01118">
    <property type="entry name" value="CYTH"/>
    <property type="match status" value="1"/>
</dbReference>
<dbReference type="PROSITE" id="PS51707">
    <property type="entry name" value="CYTH"/>
    <property type="match status" value="1"/>
</dbReference>
<evidence type="ECO:0000313" key="3">
    <source>
        <dbReference type="Proteomes" id="UP000031014"/>
    </source>
</evidence>
<dbReference type="RefSeq" id="WP_041968175.1">
    <property type="nucleotide sequence ID" value="NZ_BASE01000134.1"/>
</dbReference>
<reference evidence="2 3" key="1">
    <citation type="submission" date="2013-06" db="EMBL/GenBank/DDBJ databases">
        <title>Whole genome shotgun sequence of Bacillus selenatarsenatis SF-1.</title>
        <authorList>
            <person name="Kuroda M."/>
            <person name="Sei K."/>
            <person name="Yamashita M."/>
            <person name="Ike M."/>
        </authorList>
    </citation>
    <scope>NUCLEOTIDE SEQUENCE [LARGE SCALE GENOMIC DNA]</scope>
    <source>
        <strain evidence="2 3">SF-1</strain>
    </source>
</reference>
<dbReference type="EMBL" id="BASE01000134">
    <property type="protein sequence ID" value="GAM16590.1"/>
    <property type="molecule type" value="Genomic_DNA"/>
</dbReference>